<keyword evidence="10" id="KW-1185">Reference proteome</keyword>
<evidence type="ECO:0000259" key="5">
    <source>
        <dbReference type="Pfam" id="PF00389"/>
    </source>
</evidence>
<evidence type="ECO:0000313" key="10">
    <source>
        <dbReference type="Proteomes" id="UP001258945"/>
    </source>
</evidence>
<dbReference type="RefSeq" id="WP_075798212.1">
    <property type="nucleotide sequence ID" value="NZ_CP015583.1"/>
</dbReference>
<dbReference type="AlphaFoldDB" id="A0A1L7AF07"/>
<gene>
    <name evidence="7" type="ORF">RGI145_09930</name>
    <name evidence="8" type="ORF">RQ831_18735</name>
</gene>
<feature type="domain" description="D-isomer specific 2-hydroxyacid dehydrogenase NAD-binding" evidence="6">
    <location>
        <begin position="109"/>
        <end position="287"/>
    </location>
</feature>
<reference evidence="8 10" key="2">
    <citation type="journal article" date="2019" name="Microb. Pathog.">
        <title>Comparison of VITEK 2, MALDI-TOF MS, 16S rRNA gene sequencing, and whole-genome sequencing for identification of Roseomonas mucosa.</title>
        <authorList>
            <person name="Rudolph W.W."/>
            <person name="Gunzer F."/>
            <person name="Trauth M."/>
            <person name="Bunk B."/>
            <person name="Bigge R."/>
            <person name="Schrottner P."/>
        </authorList>
    </citation>
    <scope>NUCLEOTIDE SEQUENCE [LARGE SCALE GENOMIC DNA]</scope>
    <source>
        <strain evidence="8 10">DSM 103800</strain>
    </source>
</reference>
<dbReference type="PANTHER" id="PTHR42789:SF1">
    <property type="entry name" value="D-ISOMER SPECIFIC 2-HYDROXYACID DEHYDROGENASE FAMILY PROTEIN (AFU_ORTHOLOGUE AFUA_6G10090)"/>
    <property type="match status" value="1"/>
</dbReference>
<keyword evidence="3" id="KW-0520">NAD</keyword>
<dbReference type="InterPro" id="IPR036291">
    <property type="entry name" value="NAD(P)-bd_dom_sf"/>
</dbReference>
<dbReference type="FunFam" id="3.40.50.720:FF:000203">
    <property type="entry name" value="D-3-phosphoglycerate dehydrogenase (SerA)"/>
    <property type="match status" value="1"/>
</dbReference>
<dbReference type="InterPro" id="IPR006140">
    <property type="entry name" value="D-isomer_DH_NAD-bd"/>
</dbReference>
<dbReference type="Proteomes" id="UP001258945">
    <property type="component" value="Unassembled WGS sequence"/>
</dbReference>
<evidence type="ECO:0000313" key="9">
    <source>
        <dbReference type="Proteomes" id="UP000185494"/>
    </source>
</evidence>
<dbReference type="eggNOG" id="COG1052">
    <property type="taxonomic scope" value="Bacteria"/>
</dbReference>
<sequence>MVARIVFLDPLSPQRMEALNELLPPGFSIFTTTARDEATQAAAIAEADYAISGDVPVTGAMMRGAKQLKGVHKWGVGIDNFDLDTARELGIRIMRTTGSNAVPVAETALAMMMATARGILPGHKGLERGEWLKGAVGQHCFMLSGKTVGIVGLGYIGKSLARILRGFSCRVLYSKPNRLDPAEEAELGVEHVPFETLLAESDIISLHCALTPQTRGLFAAPQFRAMKKTAVLVNVARGGVVVESDLVEALRAGEIQAAGVDVFETEPVAADHPLLHMENVIVTPHIGAAARDNFAATVSRMYRNIASVEHGEPVAPLDLVV</sequence>
<dbReference type="Pfam" id="PF00389">
    <property type="entry name" value="2-Hacid_dh"/>
    <property type="match status" value="1"/>
</dbReference>
<evidence type="ECO:0000256" key="1">
    <source>
        <dbReference type="ARBA" id="ARBA00005854"/>
    </source>
</evidence>
<accession>A0A1L7AF07</accession>
<comment type="similarity">
    <text evidence="1 4">Belongs to the D-isomer specific 2-hydroxyacid dehydrogenase family.</text>
</comment>
<evidence type="ECO:0000313" key="7">
    <source>
        <dbReference type="EMBL" id="APT57366.1"/>
    </source>
</evidence>
<reference evidence="7 9" key="1">
    <citation type="submission" date="2016-05" db="EMBL/GenBank/DDBJ databases">
        <title>Complete Genome and Methylome Analysis of Psychrotrophic Bacterial Isolates from Antarctic Lake Untersee.</title>
        <authorList>
            <person name="Fomenkov A."/>
            <person name="Akimov V.N."/>
            <person name="Vasilyeva L.V."/>
            <person name="Andersen D."/>
            <person name="Vincze T."/>
            <person name="Roberts R.J."/>
        </authorList>
    </citation>
    <scope>NUCLEOTIDE SEQUENCE [LARGE SCALE GENOMIC DNA]</scope>
    <source>
        <strain evidence="7 9">U14-5</strain>
    </source>
</reference>
<evidence type="ECO:0000313" key="8">
    <source>
        <dbReference type="EMBL" id="MDT8333091.1"/>
    </source>
</evidence>
<dbReference type="SUPFAM" id="SSF52283">
    <property type="entry name" value="Formate/glycerate dehydrogenase catalytic domain-like"/>
    <property type="match status" value="1"/>
</dbReference>
<evidence type="ECO:0000259" key="6">
    <source>
        <dbReference type="Pfam" id="PF02826"/>
    </source>
</evidence>
<evidence type="ECO:0000256" key="3">
    <source>
        <dbReference type="ARBA" id="ARBA00023027"/>
    </source>
</evidence>
<evidence type="ECO:0000256" key="2">
    <source>
        <dbReference type="ARBA" id="ARBA00023002"/>
    </source>
</evidence>
<dbReference type="InterPro" id="IPR050857">
    <property type="entry name" value="D-2-hydroxyacid_DH"/>
</dbReference>
<dbReference type="Pfam" id="PF02826">
    <property type="entry name" value="2-Hacid_dh_C"/>
    <property type="match status" value="1"/>
</dbReference>
<feature type="domain" description="D-isomer specific 2-hydroxyacid dehydrogenase catalytic" evidence="5">
    <location>
        <begin position="5"/>
        <end position="288"/>
    </location>
</feature>
<dbReference type="InterPro" id="IPR029753">
    <property type="entry name" value="D-isomer_DH_CS"/>
</dbReference>
<dbReference type="GO" id="GO:0016616">
    <property type="term" value="F:oxidoreductase activity, acting on the CH-OH group of donors, NAD or NADP as acceptor"/>
    <property type="evidence" value="ECO:0007669"/>
    <property type="project" value="InterPro"/>
</dbReference>
<protein>
    <submittedName>
        <fullName evidence="8">2-hydroxyacid dehydrogenase</fullName>
    </submittedName>
    <submittedName>
        <fullName evidence="7">3-phosphoglycerate dehydrogenase</fullName>
    </submittedName>
</protein>
<dbReference type="InterPro" id="IPR006139">
    <property type="entry name" value="D-isomer_2_OHA_DH_cat_dom"/>
</dbReference>
<dbReference type="SUPFAM" id="SSF51735">
    <property type="entry name" value="NAD(P)-binding Rossmann-fold domains"/>
    <property type="match status" value="1"/>
</dbReference>
<dbReference type="PROSITE" id="PS00671">
    <property type="entry name" value="D_2_HYDROXYACID_DH_3"/>
    <property type="match status" value="1"/>
</dbReference>
<dbReference type="GO" id="GO:0051287">
    <property type="term" value="F:NAD binding"/>
    <property type="evidence" value="ECO:0007669"/>
    <property type="project" value="InterPro"/>
</dbReference>
<organism evidence="7 9">
    <name type="scientific">Roseomonas gilardii</name>
    <dbReference type="NCBI Taxonomy" id="257708"/>
    <lineage>
        <taxon>Bacteria</taxon>
        <taxon>Pseudomonadati</taxon>
        <taxon>Pseudomonadota</taxon>
        <taxon>Alphaproteobacteria</taxon>
        <taxon>Acetobacterales</taxon>
        <taxon>Roseomonadaceae</taxon>
        <taxon>Roseomonas</taxon>
    </lineage>
</organism>
<dbReference type="CDD" id="cd12175">
    <property type="entry name" value="2-Hacid_dh_11"/>
    <property type="match status" value="1"/>
</dbReference>
<dbReference type="EMBL" id="CP015583">
    <property type="protein sequence ID" value="APT57366.1"/>
    <property type="molecule type" value="Genomic_DNA"/>
</dbReference>
<proteinExistence type="inferred from homology"/>
<dbReference type="Gene3D" id="3.40.50.720">
    <property type="entry name" value="NAD(P)-binding Rossmann-like Domain"/>
    <property type="match status" value="2"/>
</dbReference>
<keyword evidence="2 4" id="KW-0560">Oxidoreductase</keyword>
<dbReference type="Proteomes" id="UP000185494">
    <property type="component" value="Chromosome 1"/>
</dbReference>
<evidence type="ECO:0000256" key="4">
    <source>
        <dbReference type="RuleBase" id="RU003719"/>
    </source>
</evidence>
<dbReference type="STRING" id="257708.RGI145_09930"/>
<name>A0A1L7AF07_9PROT</name>
<dbReference type="PANTHER" id="PTHR42789">
    <property type="entry name" value="D-ISOMER SPECIFIC 2-HYDROXYACID DEHYDROGENASE FAMILY PROTEIN (AFU_ORTHOLOGUE AFUA_6G10090)"/>
    <property type="match status" value="1"/>
</dbReference>
<reference evidence="8" key="3">
    <citation type="submission" date="2023-09" db="EMBL/GenBank/DDBJ databases">
        <authorList>
            <person name="Schober I."/>
            <person name="Bunk B."/>
        </authorList>
    </citation>
    <scope>NUCLEOTIDE SEQUENCE</scope>
    <source>
        <strain evidence="8">DSM 103800</strain>
    </source>
</reference>
<dbReference type="EMBL" id="JAVVDO010000043">
    <property type="protein sequence ID" value="MDT8333091.1"/>
    <property type="molecule type" value="Genomic_DNA"/>
</dbReference>
<dbReference type="KEGG" id="rgi:RGI145_09930"/>